<organism evidence="13 14">
    <name type="scientific">Zostera marina</name>
    <name type="common">Eelgrass</name>
    <dbReference type="NCBI Taxonomy" id="29655"/>
    <lineage>
        <taxon>Eukaryota</taxon>
        <taxon>Viridiplantae</taxon>
        <taxon>Streptophyta</taxon>
        <taxon>Embryophyta</taxon>
        <taxon>Tracheophyta</taxon>
        <taxon>Spermatophyta</taxon>
        <taxon>Magnoliopsida</taxon>
        <taxon>Liliopsida</taxon>
        <taxon>Zosteraceae</taxon>
        <taxon>Zostera</taxon>
    </lineage>
</organism>
<dbReference type="InterPro" id="IPR018200">
    <property type="entry name" value="USP_CS"/>
</dbReference>
<dbReference type="EMBL" id="LFYR01000839">
    <property type="protein sequence ID" value="KMZ68489.1"/>
    <property type="molecule type" value="Genomic_DNA"/>
</dbReference>
<dbReference type="Gene3D" id="3.90.70.10">
    <property type="entry name" value="Cysteine proteinases"/>
    <property type="match status" value="1"/>
</dbReference>
<keyword evidence="10" id="KW-0449">Lipoprotein</keyword>
<keyword evidence="5" id="KW-0645">Protease</keyword>
<evidence type="ECO:0000256" key="5">
    <source>
        <dbReference type="ARBA" id="ARBA00022670"/>
    </source>
</evidence>
<dbReference type="GO" id="GO:0006508">
    <property type="term" value="P:proteolysis"/>
    <property type="evidence" value="ECO:0007669"/>
    <property type="project" value="UniProtKB-KW"/>
</dbReference>
<dbReference type="PROSITE" id="PS00973">
    <property type="entry name" value="USP_2"/>
    <property type="match status" value="1"/>
</dbReference>
<dbReference type="GO" id="GO:0005634">
    <property type="term" value="C:nucleus"/>
    <property type="evidence" value="ECO:0000318"/>
    <property type="project" value="GO_Central"/>
</dbReference>
<name>A0A0K9PHN6_ZOSMR</name>
<proteinExistence type="inferred from homology"/>
<dbReference type="GO" id="GO:0016579">
    <property type="term" value="P:protein deubiquitination"/>
    <property type="evidence" value="ECO:0007669"/>
    <property type="project" value="InterPro"/>
</dbReference>
<dbReference type="FunFam" id="3.90.70.10:FF:000035">
    <property type="entry name" value="Ubiquitin carboxyl-terminal hydrolase 3"/>
    <property type="match status" value="1"/>
</dbReference>
<comment type="subcellular location">
    <subcellularLocation>
        <location evidence="2">Nucleus</location>
    </subcellularLocation>
</comment>
<comment type="catalytic activity">
    <reaction evidence="1">
        <text>Thiol-dependent hydrolysis of ester, thioester, amide, peptide and isopeptide bonds formed by the C-terminal Gly of ubiquitin (a 76-residue protein attached to proteins as an intracellular targeting signal).</text>
        <dbReference type="EC" id="3.4.19.12"/>
    </reaction>
</comment>
<dbReference type="SUPFAM" id="SSF54001">
    <property type="entry name" value="Cysteine proteinases"/>
    <property type="match status" value="1"/>
</dbReference>
<evidence type="ECO:0000313" key="14">
    <source>
        <dbReference type="Proteomes" id="UP000036987"/>
    </source>
</evidence>
<keyword evidence="6" id="KW-0519">Myristate</keyword>
<comment type="similarity">
    <text evidence="3">Belongs to the peptidase C19 family.</text>
</comment>
<keyword evidence="7" id="KW-0833">Ubl conjugation pathway</keyword>
<evidence type="ECO:0000256" key="10">
    <source>
        <dbReference type="ARBA" id="ARBA00023288"/>
    </source>
</evidence>
<evidence type="ECO:0000256" key="9">
    <source>
        <dbReference type="ARBA" id="ARBA00023242"/>
    </source>
</evidence>
<evidence type="ECO:0000256" key="7">
    <source>
        <dbReference type="ARBA" id="ARBA00022786"/>
    </source>
</evidence>
<dbReference type="Pfam" id="PF00443">
    <property type="entry name" value="UCH"/>
    <property type="match status" value="1"/>
</dbReference>
<dbReference type="InterPro" id="IPR050164">
    <property type="entry name" value="Peptidase_C19"/>
</dbReference>
<dbReference type="PROSITE" id="PS50235">
    <property type="entry name" value="USP_3"/>
    <property type="match status" value="1"/>
</dbReference>
<evidence type="ECO:0000256" key="8">
    <source>
        <dbReference type="ARBA" id="ARBA00022801"/>
    </source>
</evidence>
<protein>
    <recommendedName>
        <fullName evidence="4">ubiquitinyl hydrolase 1</fullName>
        <ecNumber evidence="4">3.4.19.12</ecNumber>
    </recommendedName>
</protein>
<evidence type="ECO:0000256" key="1">
    <source>
        <dbReference type="ARBA" id="ARBA00000707"/>
    </source>
</evidence>
<dbReference type="AlphaFoldDB" id="A0A0K9PHN6"/>
<keyword evidence="8" id="KW-0378">Hydrolase</keyword>
<dbReference type="InterPro" id="IPR001394">
    <property type="entry name" value="Peptidase_C19_UCH"/>
</dbReference>
<evidence type="ECO:0000313" key="13">
    <source>
        <dbReference type="EMBL" id="KMZ68489.1"/>
    </source>
</evidence>
<feature type="domain" description="USP" evidence="12">
    <location>
        <begin position="21"/>
        <end position="350"/>
    </location>
</feature>
<evidence type="ECO:0000256" key="11">
    <source>
        <dbReference type="ARBA" id="ARBA00053800"/>
    </source>
</evidence>
<dbReference type="PANTHER" id="PTHR24006">
    <property type="entry name" value="UBIQUITIN CARBOXYL-TERMINAL HYDROLASE"/>
    <property type="match status" value="1"/>
</dbReference>
<dbReference type="EC" id="3.4.19.12" evidence="4"/>
<evidence type="ECO:0000256" key="4">
    <source>
        <dbReference type="ARBA" id="ARBA00012759"/>
    </source>
</evidence>
<accession>A0A0K9PHN6</accession>
<comment type="function">
    <text evidence="11">Recognizes and hydrolyzes the peptide bond at the C-terminal Gly of ubiquitin. Involved in the processing of poly-ubiquitin precursors as well as that of ubiquitinated proteins. Required for the correct development of pollen.</text>
</comment>
<dbReference type="GO" id="GO:0005829">
    <property type="term" value="C:cytosol"/>
    <property type="evidence" value="ECO:0000318"/>
    <property type="project" value="GO_Central"/>
</dbReference>
<evidence type="ECO:0000259" key="12">
    <source>
        <dbReference type="PROSITE" id="PS50235"/>
    </source>
</evidence>
<sequence length="361" mass="41776">MGIIGSKIENGLGEHFPERYTGLQNFGNTCYCNSVLQALYYCVPFREKLLDHYSHYKNPNDGEDNILKCLADLFIQMSSNKKKHSVIPPTRFLCRMKNEYESFRNYMHQDAHEFLNYLLNGIVNILEKDLHKASSSLEYKTNKNRAIDPRTNGFMESNVTWLHKFFQGILVNETRCLRCETVTARDETFLDLSIDVEQNSSITSCLKNFCSTYTLNADDKFFCDQCCSLQEAQKRMKIKKTPRILVIHLKRFKYLAKLSYRVVFPMELKLNDIAVELDTEYSLFAVVIHVGNGFSQGHYVSAVKSNNHWVHFDDDIVNMINESVLQTYFGLTQESLVNVGNGYLLFYEMIQPATKIADEVV</sequence>
<dbReference type="GO" id="GO:0031647">
    <property type="term" value="P:regulation of protein stability"/>
    <property type="evidence" value="ECO:0000318"/>
    <property type="project" value="GO_Central"/>
</dbReference>
<evidence type="ECO:0000256" key="2">
    <source>
        <dbReference type="ARBA" id="ARBA00004123"/>
    </source>
</evidence>
<dbReference type="Proteomes" id="UP000036987">
    <property type="component" value="Unassembled WGS sequence"/>
</dbReference>
<dbReference type="OrthoDB" id="27652at2759"/>
<gene>
    <name evidence="13" type="ORF">ZOSMA_23G01475</name>
</gene>
<keyword evidence="9" id="KW-0539">Nucleus</keyword>
<dbReference type="PROSITE" id="PS00972">
    <property type="entry name" value="USP_1"/>
    <property type="match status" value="1"/>
</dbReference>
<dbReference type="STRING" id="29655.A0A0K9PHN6"/>
<evidence type="ECO:0000256" key="6">
    <source>
        <dbReference type="ARBA" id="ARBA00022707"/>
    </source>
</evidence>
<dbReference type="InterPro" id="IPR038765">
    <property type="entry name" value="Papain-like_cys_pep_sf"/>
</dbReference>
<dbReference type="GO" id="GO:0004843">
    <property type="term" value="F:cysteine-type deubiquitinase activity"/>
    <property type="evidence" value="ECO:0000318"/>
    <property type="project" value="GO_Central"/>
</dbReference>
<dbReference type="PANTHER" id="PTHR24006:SF733">
    <property type="entry name" value="RE52890P"/>
    <property type="match status" value="1"/>
</dbReference>
<reference evidence="14" key="1">
    <citation type="journal article" date="2016" name="Nature">
        <title>The genome of the seagrass Zostera marina reveals angiosperm adaptation to the sea.</title>
        <authorList>
            <person name="Olsen J.L."/>
            <person name="Rouze P."/>
            <person name="Verhelst B."/>
            <person name="Lin Y.-C."/>
            <person name="Bayer T."/>
            <person name="Collen J."/>
            <person name="Dattolo E."/>
            <person name="De Paoli E."/>
            <person name="Dittami S."/>
            <person name="Maumus F."/>
            <person name="Michel G."/>
            <person name="Kersting A."/>
            <person name="Lauritano C."/>
            <person name="Lohaus R."/>
            <person name="Toepel M."/>
            <person name="Tonon T."/>
            <person name="Vanneste K."/>
            <person name="Amirebrahimi M."/>
            <person name="Brakel J."/>
            <person name="Bostroem C."/>
            <person name="Chovatia M."/>
            <person name="Grimwood J."/>
            <person name="Jenkins J.W."/>
            <person name="Jueterbock A."/>
            <person name="Mraz A."/>
            <person name="Stam W.T."/>
            <person name="Tice H."/>
            <person name="Bornberg-Bauer E."/>
            <person name="Green P.J."/>
            <person name="Pearson G.A."/>
            <person name="Procaccini G."/>
            <person name="Duarte C.M."/>
            <person name="Schmutz J."/>
            <person name="Reusch T.B.H."/>
            <person name="Van de Peer Y."/>
        </authorList>
    </citation>
    <scope>NUCLEOTIDE SEQUENCE [LARGE SCALE GENOMIC DNA]</scope>
    <source>
        <strain evidence="14">cv. Finnish</strain>
    </source>
</reference>
<comment type="caution">
    <text evidence="13">The sequence shown here is derived from an EMBL/GenBank/DDBJ whole genome shotgun (WGS) entry which is preliminary data.</text>
</comment>
<evidence type="ECO:0000256" key="3">
    <source>
        <dbReference type="ARBA" id="ARBA00009085"/>
    </source>
</evidence>
<dbReference type="InterPro" id="IPR028889">
    <property type="entry name" value="USP"/>
</dbReference>
<keyword evidence="14" id="KW-1185">Reference proteome</keyword>